<protein>
    <recommendedName>
        <fullName evidence="3">Ig-like domain-containing protein</fullName>
    </recommendedName>
</protein>
<keyword evidence="1" id="KW-0393">Immunoglobulin domain</keyword>
<dbReference type="Proteomes" id="UP000198323">
    <property type="component" value="Unassembled WGS sequence"/>
</dbReference>
<dbReference type="AlphaFoldDB" id="A0A226MCL6"/>
<dbReference type="InterPro" id="IPR036179">
    <property type="entry name" value="Ig-like_dom_sf"/>
</dbReference>
<dbReference type="Pfam" id="PF07654">
    <property type="entry name" value="C1-set"/>
    <property type="match status" value="1"/>
</dbReference>
<dbReference type="InterPro" id="IPR003597">
    <property type="entry name" value="Ig_C1-set"/>
</dbReference>
<dbReference type="InterPro" id="IPR007110">
    <property type="entry name" value="Ig-like_dom"/>
</dbReference>
<proteinExistence type="predicted"/>
<organism evidence="4 5">
    <name type="scientific">Callipepla squamata</name>
    <name type="common">Scaled quail</name>
    <dbReference type="NCBI Taxonomy" id="9009"/>
    <lineage>
        <taxon>Eukaryota</taxon>
        <taxon>Metazoa</taxon>
        <taxon>Chordata</taxon>
        <taxon>Craniata</taxon>
        <taxon>Vertebrata</taxon>
        <taxon>Euteleostomi</taxon>
        <taxon>Archelosauria</taxon>
        <taxon>Archosauria</taxon>
        <taxon>Dinosauria</taxon>
        <taxon>Saurischia</taxon>
        <taxon>Theropoda</taxon>
        <taxon>Coelurosauria</taxon>
        <taxon>Aves</taxon>
        <taxon>Neognathae</taxon>
        <taxon>Galloanserae</taxon>
        <taxon>Galliformes</taxon>
        <taxon>Odontophoridae</taxon>
        <taxon>Callipepla</taxon>
    </lineage>
</organism>
<dbReference type="OrthoDB" id="8929156at2759"/>
<dbReference type="Gene3D" id="2.60.40.10">
    <property type="entry name" value="Immunoglobulins"/>
    <property type="match status" value="2"/>
</dbReference>
<dbReference type="SUPFAM" id="SSF48726">
    <property type="entry name" value="Immunoglobulin"/>
    <property type="match status" value="1"/>
</dbReference>
<evidence type="ECO:0000256" key="2">
    <source>
        <dbReference type="SAM" id="MobiDB-lite"/>
    </source>
</evidence>
<dbReference type="PANTHER" id="PTHR23411">
    <property type="entry name" value="TAPASIN"/>
    <property type="match status" value="1"/>
</dbReference>
<feature type="region of interest" description="Disordered" evidence="2">
    <location>
        <begin position="1"/>
        <end position="59"/>
    </location>
</feature>
<accession>A0A226MCL6</accession>
<evidence type="ECO:0000313" key="5">
    <source>
        <dbReference type="Proteomes" id="UP000198323"/>
    </source>
</evidence>
<feature type="domain" description="Ig-like" evidence="3">
    <location>
        <begin position="98"/>
        <end position="204"/>
    </location>
</feature>
<dbReference type="InterPro" id="IPR050380">
    <property type="entry name" value="Immune_Resp_Modulators"/>
</dbReference>
<dbReference type="InterPro" id="IPR013783">
    <property type="entry name" value="Ig-like_fold"/>
</dbReference>
<dbReference type="SMART" id="SM00409">
    <property type="entry name" value="IG"/>
    <property type="match status" value="1"/>
</dbReference>
<dbReference type="STRING" id="9009.A0A226MCL6"/>
<dbReference type="PROSITE" id="PS50835">
    <property type="entry name" value="IG_LIKE"/>
    <property type="match status" value="1"/>
</dbReference>
<name>A0A226MCL6_CALSU</name>
<dbReference type="PROSITE" id="PS00290">
    <property type="entry name" value="IG_MHC"/>
    <property type="match status" value="1"/>
</dbReference>
<evidence type="ECO:0000256" key="1">
    <source>
        <dbReference type="ARBA" id="ARBA00023319"/>
    </source>
</evidence>
<comment type="caution">
    <text evidence="4">The sequence shown here is derived from an EMBL/GenBank/DDBJ whole genome shotgun (WGS) entry which is preliminary data.</text>
</comment>
<evidence type="ECO:0000259" key="3">
    <source>
        <dbReference type="PROSITE" id="PS50835"/>
    </source>
</evidence>
<dbReference type="SMART" id="SM00407">
    <property type="entry name" value="IGc1"/>
    <property type="match status" value="1"/>
</dbReference>
<reference evidence="4 5" key="1">
    <citation type="submission" date="2016-07" db="EMBL/GenBank/DDBJ databases">
        <title>Disparate Historic Effective Population Sizes Predicted by Modern Levels of Genome Diversity for the Scaled Quail (Callipepla squamata) and the Northern Bobwhite (Colinus virginianus): Inferences from First and Second Generation Draft Genome Assemblies for Sympatric New World Quail.</title>
        <authorList>
            <person name="Oldeschulte D.L."/>
            <person name="Halley Y.A."/>
            <person name="Bhattarai E.K."/>
            <person name="Brashear W.A."/>
            <person name="Hill J."/>
            <person name="Metz R.P."/>
            <person name="Johnson C.D."/>
            <person name="Rollins D."/>
            <person name="Peterson M.J."/>
            <person name="Bickhart D.M."/>
            <person name="Decker J.E."/>
            <person name="Seabury C.M."/>
        </authorList>
    </citation>
    <scope>NUCLEOTIDE SEQUENCE [LARGE SCALE GENOMIC DNA]</scope>
    <source>
        <strain evidence="4 5">Texas</strain>
        <tissue evidence="4">Leg muscle</tissue>
    </source>
</reference>
<dbReference type="EMBL" id="MCFN01001554">
    <property type="protein sequence ID" value="OXB53033.1"/>
    <property type="molecule type" value="Genomic_DNA"/>
</dbReference>
<sequence length="250" mass="26485">MPPHPFVPLTPLSPADPWGALTPLGVPPGDPPSCEMNPTTPQTGSAPWSRPLNPDARSPPTAGGLWWVAAVGTPRYSVTALLQGGMSTDGATTATEPPKVTLSPKDLVVAPGMPAELRCHVSGFYPLDVTVTWQRRSGGSGTSQSPRDTVVDTWTSGHRRAADGTYSRTAVARLTPARPQHHGDIYSCVVTHTALSKPKRVSVTLLLAGTEGPRLEDATGLFLVAFVLYGLIRWLSPTASLPKEDTKKSQ</sequence>
<dbReference type="InterPro" id="IPR003599">
    <property type="entry name" value="Ig_sub"/>
</dbReference>
<evidence type="ECO:0000313" key="4">
    <source>
        <dbReference type="EMBL" id="OXB53033.1"/>
    </source>
</evidence>
<gene>
    <name evidence="4" type="ORF">ASZ78_002613</name>
</gene>
<keyword evidence="5" id="KW-1185">Reference proteome</keyword>
<feature type="compositionally biased region" description="Polar residues" evidence="2">
    <location>
        <begin position="36"/>
        <end position="46"/>
    </location>
</feature>
<dbReference type="InterPro" id="IPR003006">
    <property type="entry name" value="Ig/MHC_CS"/>
</dbReference>